<dbReference type="EMBL" id="BTSY01000005">
    <property type="protein sequence ID" value="GMT30371.1"/>
    <property type="molecule type" value="Genomic_DNA"/>
</dbReference>
<keyword evidence="3" id="KW-1185">Reference proteome</keyword>
<evidence type="ECO:0000313" key="3">
    <source>
        <dbReference type="Proteomes" id="UP001432322"/>
    </source>
</evidence>
<feature type="chain" id="PRO_5043507008" evidence="1">
    <location>
        <begin position="17"/>
        <end position="169"/>
    </location>
</feature>
<dbReference type="AlphaFoldDB" id="A0AAV5WEM7"/>
<evidence type="ECO:0000256" key="1">
    <source>
        <dbReference type="SAM" id="SignalP"/>
    </source>
</evidence>
<keyword evidence="1" id="KW-0732">Signal</keyword>
<organism evidence="2 3">
    <name type="scientific">Pristionchus fissidentatus</name>
    <dbReference type="NCBI Taxonomy" id="1538716"/>
    <lineage>
        <taxon>Eukaryota</taxon>
        <taxon>Metazoa</taxon>
        <taxon>Ecdysozoa</taxon>
        <taxon>Nematoda</taxon>
        <taxon>Chromadorea</taxon>
        <taxon>Rhabditida</taxon>
        <taxon>Rhabditina</taxon>
        <taxon>Diplogasteromorpha</taxon>
        <taxon>Diplogasteroidea</taxon>
        <taxon>Neodiplogasteridae</taxon>
        <taxon>Pristionchus</taxon>
    </lineage>
</organism>
<proteinExistence type="predicted"/>
<feature type="signal peptide" evidence="1">
    <location>
        <begin position="1"/>
        <end position="16"/>
    </location>
</feature>
<gene>
    <name evidence="2" type="ORF">PFISCL1PPCAC_21668</name>
</gene>
<name>A0AAV5WEM7_9BILA</name>
<sequence>MKSIIALFLLPLIVNAIPPWTNFGEVDISGRVVCKAHNGSFVPVKGVEVSLETPEIFGKTLGVVITDKDGNYRLNGGKDQFKYTFFKLYPFPCHDLAIRSICPYVDEKCGGSTVKCHYTRAVYDIPRHCYYSPPHQEKKRCFDGDVILDQKPMHEYFGNGCNYNLYEFY</sequence>
<accession>A0AAV5WEM7</accession>
<evidence type="ECO:0000313" key="2">
    <source>
        <dbReference type="EMBL" id="GMT30371.1"/>
    </source>
</evidence>
<comment type="caution">
    <text evidence="2">The sequence shown here is derived from an EMBL/GenBank/DDBJ whole genome shotgun (WGS) entry which is preliminary data.</text>
</comment>
<protein>
    <submittedName>
        <fullName evidence="2">Uncharacterized protein</fullName>
    </submittedName>
</protein>
<reference evidence="2" key="1">
    <citation type="submission" date="2023-10" db="EMBL/GenBank/DDBJ databases">
        <title>Genome assembly of Pristionchus species.</title>
        <authorList>
            <person name="Yoshida K."/>
            <person name="Sommer R.J."/>
        </authorList>
    </citation>
    <scope>NUCLEOTIDE SEQUENCE</scope>
    <source>
        <strain evidence="2">RS5133</strain>
    </source>
</reference>
<dbReference type="Proteomes" id="UP001432322">
    <property type="component" value="Unassembled WGS sequence"/>
</dbReference>